<dbReference type="InterPro" id="IPR033113">
    <property type="entry name" value="PLA2_histidine"/>
</dbReference>
<sequence length="146" mass="16701">MNRSEKRVKGPLCLRLFRLFPAGGSLIEFGRMIKEETGKTAFPSYTTYGCYCGLGGKGRPRDATDRCCLMHDCCYENLTDCHTKTDPYRYSRRSGVIFCEGGTWCKKQICECDKAAAICLRDSLDTYNKEYQFYEDLNCKEGPKKC</sequence>
<feature type="binding site" evidence="5">
    <location>
        <position position="55"/>
    </location>
    <ligand>
        <name>Ca(2+)</name>
        <dbReference type="ChEBI" id="CHEBI:29108"/>
    </ligand>
</feature>
<evidence type="ECO:0000256" key="7">
    <source>
        <dbReference type="RuleBase" id="RU003654"/>
    </source>
</evidence>
<accession>A0A6J1VDZ6</accession>
<dbReference type="GeneID" id="113423988"/>
<dbReference type="GO" id="GO:0005576">
    <property type="term" value="C:extracellular region"/>
    <property type="evidence" value="ECO:0007669"/>
    <property type="project" value="UniProtKB-SubCell"/>
</dbReference>
<keyword evidence="5" id="KW-0106">Calcium</keyword>
<dbReference type="PANTHER" id="PTHR11716:SF9">
    <property type="entry name" value="PHOSPHOLIPASE A2, MEMBRANE ASSOCIATED"/>
    <property type="match status" value="1"/>
</dbReference>
<dbReference type="GO" id="GO:0042130">
    <property type="term" value="P:negative regulation of T cell proliferation"/>
    <property type="evidence" value="ECO:0007669"/>
    <property type="project" value="TreeGrafter"/>
</dbReference>
<evidence type="ECO:0000256" key="2">
    <source>
        <dbReference type="ARBA" id="ARBA00022525"/>
    </source>
</evidence>
<evidence type="ECO:0000256" key="3">
    <source>
        <dbReference type="ARBA" id="ARBA00023157"/>
    </source>
</evidence>
<keyword evidence="2 8" id="KW-0964">Secreted</keyword>
<dbReference type="KEGG" id="nss:113423988"/>
<dbReference type="AlphaFoldDB" id="A0A6J1VDZ6"/>
<dbReference type="InterPro" id="IPR036444">
    <property type="entry name" value="PLipase_A2_dom_sf"/>
</dbReference>
<comment type="similarity">
    <text evidence="7">Belongs to the phospholipase A2 family.</text>
</comment>
<dbReference type="Gene3D" id="1.20.90.10">
    <property type="entry name" value="Phospholipase A2 domain"/>
    <property type="match status" value="1"/>
</dbReference>
<feature type="disulfide bond" evidence="6">
    <location>
        <begin position="74"/>
        <end position="112"/>
    </location>
</feature>
<organism evidence="10 11">
    <name type="scientific">Notechis scutatus</name>
    <name type="common">mainland tiger snake</name>
    <dbReference type="NCBI Taxonomy" id="8663"/>
    <lineage>
        <taxon>Eukaryota</taxon>
        <taxon>Metazoa</taxon>
        <taxon>Chordata</taxon>
        <taxon>Craniata</taxon>
        <taxon>Vertebrata</taxon>
        <taxon>Euteleostomi</taxon>
        <taxon>Lepidosauria</taxon>
        <taxon>Squamata</taxon>
        <taxon>Bifurcata</taxon>
        <taxon>Unidentata</taxon>
        <taxon>Episquamata</taxon>
        <taxon>Toxicofera</taxon>
        <taxon>Serpentes</taxon>
        <taxon>Colubroidea</taxon>
        <taxon>Elapidae</taxon>
        <taxon>Hydrophiinae</taxon>
        <taxon>Notechis</taxon>
    </lineage>
</organism>
<dbReference type="PRINTS" id="PR00389">
    <property type="entry name" value="PHPHLIPASEA2"/>
</dbReference>
<evidence type="ECO:0000256" key="8">
    <source>
        <dbReference type="RuleBase" id="RU361236"/>
    </source>
</evidence>
<dbReference type="RefSeq" id="XP_026541381.1">
    <property type="nucleotide sequence ID" value="XM_026685596.1"/>
</dbReference>
<feature type="binding site" evidence="5">
    <location>
        <position position="72"/>
    </location>
    <ligand>
        <name>Ca(2+)</name>
        <dbReference type="ChEBI" id="CHEBI:29108"/>
    </ligand>
</feature>
<reference evidence="11" key="1">
    <citation type="submission" date="2025-08" db="UniProtKB">
        <authorList>
            <consortium name="RefSeq"/>
        </authorList>
    </citation>
    <scope>IDENTIFICATION</scope>
</reference>
<dbReference type="Pfam" id="PF00068">
    <property type="entry name" value="Phospholip_A2_1"/>
    <property type="match status" value="1"/>
</dbReference>
<dbReference type="SMART" id="SM00085">
    <property type="entry name" value="PA2c"/>
    <property type="match status" value="1"/>
</dbReference>
<feature type="disulfide bond" evidence="6">
    <location>
        <begin position="81"/>
        <end position="105"/>
    </location>
</feature>
<dbReference type="CDD" id="cd00125">
    <property type="entry name" value="PLA2c"/>
    <property type="match status" value="1"/>
</dbReference>
<evidence type="ECO:0000256" key="1">
    <source>
        <dbReference type="ARBA" id="ARBA00004613"/>
    </source>
</evidence>
<comment type="subcellular location">
    <subcellularLocation>
        <location evidence="1 8">Secreted</location>
    </subcellularLocation>
</comment>
<gene>
    <name evidence="11" type="primary">LOC113423988</name>
</gene>
<dbReference type="GO" id="GO:0006644">
    <property type="term" value="P:phospholipid metabolic process"/>
    <property type="evidence" value="ECO:0007669"/>
    <property type="project" value="InterPro"/>
</dbReference>
<dbReference type="InterPro" id="IPR016090">
    <property type="entry name" value="PLA2-like_dom"/>
</dbReference>
<dbReference type="PROSITE" id="PS00118">
    <property type="entry name" value="PA2_HIS"/>
    <property type="match status" value="1"/>
</dbReference>
<proteinExistence type="inferred from homology"/>
<keyword evidence="3 6" id="KW-1015">Disulfide bond</keyword>
<dbReference type="InterPro" id="IPR033112">
    <property type="entry name" value="PLA2_Asp_AS"/>
</dbReference>
<dbReference type="GO" id="GO:0050482">
    <property type="term" value="P:arachidonate secretion"/>
    <property type="evidence" value="ECO:0007669"/>
    <property type="project" value="InterPro"/>
</dbReference>
<evidence type="ECO:0000313" key="10">
    <source>
        <dbReference type="Proteomes" id="UP000504612"/>
    </source>
</evidence>
<dbReference type="SUPFAM" id="SSF48619">
    <property type="entry name" value="Phospholipase A2, PLA2"/>
    <property type="match status" value="1"/>
</dbReference>
<evidence type="ECO:0000256" key="6">
    <source>
        <dbReference type="PIRSR" id="PIRSR601211-3"/>
    </source>
</evidence>
<dbReference type="GO" id="GO:0016042">
    <property type="term" value="P:lipid catabolic process"/>
    <property type="evidence" value="ECO:0007669"/>
    <property type="project" value="InterPro"/>
</dbReference>
<evidence type="ECO:0000256" key="4">
    <source>
        <dbReference type="PIRSR" id="PIRSR601211-1"/>
    </source>
</evidence>
<protein>
    <submittedName>
        <fullName evidence="11">Basic phospholipase A2 VRV-PL-VIIIa-like</fullName>
    </submittedName>
</protein>
<feature type="disulfide bond" evidence="6">
    <location>
        <begin position="67"/>
        <end position="119"/>
    </location>
</feature>
<evidence type="ECO:0000259" key="9">
    <source>
        <dbReference type="SMART" id="SM00085"/>
    </source>
</evidence>
<keyword evidence="10" id="KW-1185">Reference proteome</keyword>
<dbReference type="GO" id="GO:0005509">
    <property type="term" value="F:calcium ion binding"/>
    <property type="evidence" value="ECO:0007669"/>
    <property type="project" value="InterPro"/>
</dbReference>
<dbReference type="GO" id="GO:0047498">
    <property type="term" value="F:calcium-dependent phospholipase A2 activity"/>
    <property type="evidence" value="ECO:0007669"/>
    <property type="project" value="TreeGrafter"/>
</dbReference>
<feature type="binding site" evidence="5">
    <location>
        <position position="53"/>
    </location>
    <ligand>
        <name>Ca(2+)</name>
        <dbReference type="ChEBI" id="CHEBI:29108"/>
    </ligand>
</feature>
<dbReference type="GO" id="GO:0005543">
    <property type="term" value="F:phospholipid binding"/>
    <property type="evidence" value="ECO:0007669"/>
    <property type="project" value="TreeGrafter"/>
</dbReference>
<dbReference type="FunFam" id="1.20.90.10:FF:000001">
    <property type="entry name" value="Basic phospholipase A2 homolog"/>
    <property type="match status" value="1"/>
</dbReference>
<feature type="disulfide bond" evidence="6">
    <location>
        <begin position="52"/>
        <end position="68"/>
    </location>
</feature>
<feature type="disulfide bond" evidence="6">
    <location>
        <begin position="99"/>
        <end position="110"/>
    </location>
</feature>
<name>A0A6J1VDZ6_9SAUR</name>
<dbReference type="PROSITE" id="PS00119">
    <property type="entry name" value="PA2_ASP"/>
    <property type="match status" value="1"/>
</dbReference>
<dbReference type="Proteomes" id="UP000504612">
    <property type="component" value="Unplaced"/>
</dbReference>
<feature type="active site" evidence="4">
    <location>
        <position position="71"/>
    </location>
</feature>
<feature type="active site" evidence="4">
    <location>
        <position position="113"/>
    </location>
</feature>
<feature type="disulfide bond" evidence="6">
    <location>
        <begin position="73"/>
        <end position="146"/>
    </location>
</feature>
<evidence type="ECO:0000256" key="5">
    <source>
        <dbReference type="PIRSR" id="PIRSR601211-2"/>
    </source>
</evidence>
<feature type="domain" description="Phospholipase A2-like central" evidence="9">
    <location>
        <begin position="25"/>
        <end position="140"/>
    </location>
</feature>
<feature type="binding site" evidence="5">
    <location>
        <position position="51"/>
    </location>
    <ligand>
        <name>Ca(2+)</name>
        <dbReference type="ChEBI" id="CHEBI:29108"/>
    </ligand>
</feature>
<keyword evidence="5" id="KW-0479">Metal-binding</keyword>
<comment type="cofactor">
    <cofactor evidence="5">
        <name>Ca(2+)</name>
        <dbReference type="ChEBI" id="CHEBI:29108"/>
    </cofactor>
    <text evidence="5">Binds 1 Ca(2+) ion per subunit.</text>
</comment>
<dbReference type="InterPro" id="IPR001211">
    <property type="entry name" value="PLA2"/>
</dbReference>
<evidence type="ECO:0000313" key="11">
    <source>
        <dbReference type="RefSeq" id="XP_026541381.1"/>
    </source>
</evidence>
<dbReference type="PANTHER" id="PTHR11716">
    <property type="entry name" value="PHOSPHOLIPASE A2 FAMILY MEMBER"/>
    <property type="match status" value="1"/>
</dbReference>